<evidence type="ECO:0000313" key="2">
    <source>
        <dbReference type="EMBL" id="QKD80149.1"/>
    </source>
</evidence>
<evidence type="ECO:0000313" key="3">
    <source>
        <dbReference type="Proteomes" id="UP000504752"/>
    </source>
</evidence>
<dbReference type="InterPro" id="IPR017946">
    <property type="entry name" value="PLC-like_Pdiesterase_TIM-brl"/>
</dbReference>
<dbReference type="EMBL" id="CP053642">
    <property type="protein sequence ID" value="QKD80149.1"/>
    <property type="molecule type" value="Genomic_DNA"/>
</dbReference>
<dbReference type="Pfam" id="PF03009">
    <property type="entry name" value="GDPD"/>
    <property type="match status" value="1"/>
</dbReference>
<dbReference type="PANTHER" id="PTHR46211">
    <property type="entry name" value="GLYCEROPHOSPHORYL DIESTER PHOSPHODIESTERASE"/>
    <property type="match status" value="1"/>
</dbReference>
<dbReference type="PROSITE" id="PS51704">
    <property type="entry name" value="GP_PDE"/>
    <property type="match status" value="1"/>
</dbReference>
<dbReference type="Gene3D" id="3.20.20.190">
    <property type="entry name" value="Phosphatidylinositol (PI) phosphodiesterase"/>
    <property type="match status" value="1"/>
</dbReference>
<sequence>MTPAPGRRCAVIAHRGGGGEAPENTWLSLERTVRLGLEWMETDLRATADGVVVLSHDPGLERTTGDPRMIEELRWADLATVDAGDGRPPVRLDEALEAHPGLGLNADLKDDRVVEAAIAVVRGAGALERVRFSSFSSRRLGRARALEPTIRSSLGMRDIAALLLSAEASLPRRLLRRAVLDRLSRGGRVDAAQVPTAHWGVPVVTRRLIAAAHAAGMEVHVWTVDESEEMRRLAGLGVDAIITDRPALALHSLRSRPVENSAETGRK</sequence>
<name>A0A6M8AZW3_9ACTO</name>
<protein>
    <submittedName>
        <fullName evidence="2">Glycerophosphodiester phosphodiesterase</fullName>
    </submittedName>
</protein>
<dbReference type="Proteomes" id="UP000504752">
    <property type="component" value="Chromosome"/>
</dbReference>
<dbReference type="CDD" id="cd08561">
    <property type="entry name" value="GDPD_cytoplasmic_ScUgpQ2_like"/>
    <property type="match status" value="1"/>
</dbReference>
<dbReference type="KEGG" id="amam:HPC72_07920"/>
<dbReference type="PANTHER" id="PTHR46211:SF14">
    <property type="entry name" value="GLYCEROPHOSPHODIESTER PHOSPHODIESTERASE"/>
    <property type="match status" value="1"/>
</dbReference>
<keyword evidence="3" id="KW-1185">Reference proteome</keyword>
<dbReference type="InterPro" id="IPR030395">
    <property type="entry name" value="GP_PDE_dom"/>
</dbReference>
<organism evidence="2 3">
    <name type="scientific">Actinomyces marmotae</name>
    <dbReference type="NCBI Taxonomy" id="2737173"/>
    <lineage>
        <taxon>Bacteria</taxon>
        <taxon>Bacillati</taxon>
        <taxon>Actinomycetota</taxon>
        <taxon>Actinomycetes</taxon>
        <taxon>Actinomycetales</taxon>
        <taxon>Actinomycetaceae</taxon>
        <taxon>Actinomyces</taxon>
    </lineage>
</organism>
<evidence type="ECO:0000259" key="1">
    <source>
        <dbReference type="PROSITE" id="PS51704"/>
    </source>
</evidence>
<dbReference type="GO" id="GO:0006629">
    <property type="term" value="P:lipid metabolic process"/>
    <property type="evidence" value="ECO:0007669"/>
    <property type="project" value="InterPro"/>
</dbReference>
<feature type="domain" description="GP-PDE" evidence="1">
    <location>
        <begin position="9"/>
        <end position="253"/>
    </location>
</feature>
<accession>A0A6M8AZW3</accession>
<dbReference type="RefSeq" id="WP_159522262.1">
    <property type="nucleotide sequence ID" value="NZ_CP053642.1"/>
</dbReference>
<gene>
    <name evidence="2" type="ORF">HPC72_07920</name>
</gene>
<dbReference type="GO" id="GO:0008081">
    <property type="term" value="F:phosphoric diester hydrolase activity"/>
    <property type="evidence" value="ECO:0007669"/>
    <property type="project" value="InterPro"/>
</dbReference>
<dbReference type="SUPFAM" id="SSF51695">
    <property type="entry name" value="PLC-like phosphodiesterases"/>
    <property type="match status" value="1"/>
</dbReference>
<reference evidence="2 3" key="1">
    <citation type="submission" date="2020-05" db="EMBL/GenBank/DDBJ databases">
        <title>Actinomyces sp. zg-325.</title>
        <authorList>
            <person name="Yang C."/>
        </authorList>
    </citation>
    <scope>NUCLEOTIDE SEQUENCE [LARGE SCALE GENOMIC DNA]</scope>
    <source>
        <strain evidence="3">zg-325</strain>
    </source>
</reference>
<dbReference type="AlphaFoldDB" id="A0A6M8AZW3"/>
<proteinExistence type="predicted"/>